<sequence>MQEEYERFVADLPVISRPPTPVTGPKVFLLTCSTESLGSYILSNLLEEDKTCEVYCLNRGEDAEKRQLNASSSKGLSTDFSRVHFFSMATGATEAWLGIKLNQYKELLNEVTHIIHNAWHVDFNIISTIGNWDVSGSDTPDSSNSSTSSHSETEPILMQRHVPEISYEDWSLPQGLGYGQSKFVAERLITTACKVSNIPASIYRVCQIAGPKSSNGKWNEQECFPLILKSLTYLKALPSSLGPLEAVDWILVDTLGKVVYELVTSSNHDTLESDSTIESSSGLPRVYHLVNPKRTTYSDAILPRLQSILDLPTMPFQEWVQCLCDSAANIQDMKINDNPAVKILGFYEGLVKKEREGRTQV</sequence>
<dbReference type="InterPro" id="IPR013120">
    <property type="entry name" value="FAR_NAD-bd"/>
</dbReference>
<dbReference type="EMBL" id="PQXI01000121">
    <property type="protein sequence ID" value="TGO23791.1"/>
    <property type="molecule type" value="Genomic_DNA"/>
</dbReference>
<name>A0A4Z1FQA2_9HELO</name>
<feature type="domain" description="Thioester reductase (TE)" evidence="4">
    <location>
        <begin position="31"/>
        <end position="124"/>
    </location>
</feature>
<organism evidence="5 6">
    <name type="scientific">Botrytis paeoniae</name>
    <dbReference type="NCBI Taxonomy" id="278948"/>
    <lineage>
        <taxon>Eukaryota</taxon>
        <taxon>Fungi</taxon>
        <taxon>Dikarya</taxon>
        <taxon>Ascomycota</taxon>
        <taxon>Pezizomycotina</taxon>
        <taxon>Leotiomycetes</taxon>
        <taxon>Helotiales</taxon>
        <taxon>Sclerotiniaceae</taxon>
        <taxon>Botrytis</taxon>
    </lineage>
</organism>
<dbReference type="Pfam" id="PF07993">
    <property type="entry name" value="NAD_binding_4"/>
    <property type="match status" value="2"/>
</dbReference>
<dbReference type="AlphaFoldDB" id="A0A4Z1FQA2"/>
<proteinExistence type="predicted"/>
<dbReference type="PANTHER" id="PTHR43439:SF2">
    <property type="entry name" value="ENZYME, PUTATIVE (JCVI)-RELATED"/>
    <property type="match status" value="1"/>
</dbReference>
<keyword evidence="1" id="KW-0596">Phosphopantetheine</keyword>
<dbReference type="Proteomes" id="UP000297910">
    <property type="component" value="Unassembled WGS sequence"/>
</dbReference>
<keyword evidence="6" id="KW-1185">Reference proteome</keyword>
<comment type="caution">
    <text evidence="5">The sequence shown here is derived from an EMBL/GenBank/DDBJ whole genome shotgun (WGS) entry which is preliminary data.</text>
</comment>
<feature type="region of interest" description="Disordered" evidence="3">
    <location>
        <begin position="136"/>
        <end position="155"/>
    </location>
</feature>
<feature type="domain" description="Thioester reductase (TE)" evidence="4">
    <location>
        <begin position="176"/>
        <end position="255"/>
    </location>
</feature>
<evidence type="ECO:0000256" key="2">
    <source>
        <dbReference type="ARBA" id="ARBA00022553"/>
    </source>
</evidence>
<dbReference type="InterPro" id="IPR036291">
    <property type="entry name" value="NAD(P)-bd_dom_sf"/>
</dbReference>
<evidence type="ECO:0000259" key="4">
    <source>
        <dbReference type="Pfam" id="PF07993"/>
    </source>
</evidence>
<reference evidence="5 6" key="1">
    <citation type="submission" date="2017-12" db="EMBL/GenBank/DDBJ databases">
        <title>Comparative genomics of Botrytis spp.</title>
        <authorList>
            <person name="Valero-Jimenez C.A."/>
            <person name="Tapia P."/>
            <person name="Veloso J."/>
            <person name="Silva-Moreno E."/>
            <person name="Staats M."/>
            <person name="Valdes J.H."/>
            <person name="Van Kan J.A.L."/>
        </authorList>
    </citation>
    <scope>NUCLEOTIDE SEQUENCE [LARGE SCALE GENOMIC DNA]</scope>
    <source>
        <strain evidence="5 6">Bp0003</strain>
    </source>
</reference>
<dbReference type="InterPro" id="IPR051414">
    <property type="entry name" value="Adenylate-forming_Reductase"/>
</dbReference>
<evidence type="ECO:0000256" key="3">
    <source>
        <dbReference type="SAM" id="MobiDB-lite"/>
    </source>
</evidence>
<dbReference type="PANTHER" id="PTHR43439">
    <property type="entry name" value="PHENYLACETATE-COENZYME A LIGASE"/>
    <property type="match status" value="1"/>
</dbReference>
<dbReference type="SUPFAM" id="SSF51735">
    <property type="entry name" value="NAD(P)-binding Rossmann-fold domains"/>
    <property type="match status" value="1"/>
</dbReference>
<accession>A0A4Z1FQA2</accession>
<gene>
    <name evidence="5" type="ORF">BPAE_0121g00060</name>
</gene>
<dbReference type="Gene3D" id="3.40.50.720">
    <property type="entry name" value="NAD(P)-binding Rossmann-like Domain"/>
    <property type="match status" value="2"/>
</dbReference>
<evidence type="ECO:0000256" key="1">
    <source>
        <dbReference type="ARBA" id="ARBA00022450"/>
    </source>
</evidence>
<keyword evidence="2" id="KW-0597">Phosphoprotein</keyword>
<protein>
    <recommendedName>
        <fullName evidence="4">Thioester reductase (TE) domain-containing protein</fullName>
    </recommendedName>
</protein>
<evidence type="ECO:0000313" key="5">
    <source>
        <dbReference type="EMBL" id="TGO23791.1"/>
    </source>
</evidence>
<evidence type="ECO:0000313" key="6">
    <source>
        <dbReference type="Proteomes" id="UP000297910"/>
    </source>
</evidence>
<feature type="compositionally biased region" description="Low complexity" evidence="3">
    <location>
        <begin position="136"/>
        <end position="150"/>
    </location>
</feature>